<evidence type="ECO:0000259" key="8">
    <source>
        <dbReference type="Pfam" id="PF00892"/>
    </source>
</evidence>
<feature type="compositionally biased region" description="Basic and acidic residues" evidence="6">
    <location>
        <begin position="420"/>
        <end position="429"/>
    </location>
</feature>
<reference evidence="9 10" key="1">
    <citation type="journal article" date="2019" name="Int. J. Syst. Evol. Microbiol.">
        <title>The Global Catalogue of Microorganisms (GCM) 10K type strain sequencing project: providing services to taxonomists for standard genome sequencing and annotation.</title>
        <authorList>
            <consortium name="The Broad Institute Genomics Platform"/>
            <consortium name="The Broad Institute Genome Sequencing Center for Infectious Disease"/>
            <person name="Wu L."/>
            <person name="Ma J."/>
        </authorList>
    </citation>
    <scope>NUCLEOTIDE SEQUENCE [LARGE SCALE GENOMIC DNA]</scope>
    <source>
        <strain evidence="9 10">JCM 16373</strain>
    </source>
</reference>
<feature type="transmembrane region" description="Helical" evidence="7">
    <location>
        <begin position="210"/>
        <end position="233"/>
    </location>
</feature>
<keyword evidence="5 7" id="KW-0472">Membrane</keyword>
<dbReference type="Pfam" id="PF00892">
    <property type="entry name" value="EamA"/>
    <property type="match status" value="2"/>
</dbReference>
<feature type="domain" description="EamA" evidence="8">
    <location>
        <begin position="209"/>
        <end position="312"/>
    </location>
</feature>
<proteinExistence type="inferred from homology"/>
<feature type="transmembrane region" description="Helical" evidence="7">
    <location>
        <begin position="239"/>
        <end position="262"/>
    </location>
</feature>
<feature type="domain" description="EamA" evidence="8">
    <location>
        <begin position="41"/>
        <end position="166"/>
    </location>
</feature>
<dbReference type="PANTHER" id="PTHR32322">
    <property type="entry name" value="INNER MEMBRANE TRANSPORTER"/>
    <property type="match status" value="1"/>
</dbReference>
<keyword evidence="3 7" id="KW-0812">Transmembrane</keyword>
<comment type="caution">
    <text evidence="9">The sequence shown here is derived from an EMBL/GenBank/DDBJ whole genome shotgun (WGS) entry which is preliminary data.</text>
</comment>
<dbReference type="EMBL" id="BAAARJ010000019">
    <property type="protein sequence ID" value="GAA2630719.1"/>
    <property type="molecule type" value="Genomic_DNA"/>
</dbReference>
<dbReference type="InterPro" id="IPR000620">
    <property type="entry name" value="EamA_dom"/>
</dbReference>
<feature type="region of interest" description="Disordered" evidence="6">
    <location>
        <begin position="1"/>
        <end position="22"/>
    </location>
</feature>
<keyword evidence="4 7" id="KW-1133">Transmembrane helix</keyword>
<evidence type="ECO:0000256" key="2">
    <source>
        <dbReference type="ARBA" id="ARBA00007362"/>
    </source>
</evidence>
<protein>
    <recommendedName>
        <fullName evidence="8">EamA domain-containing protein</fullName>
    </recommendedName>
</protein>
<feature type="compositionally biased region" description="Pro residues" evidence="6">
    <location>
        <begin position="1"/>
        <end position="19"/>
    </location>
</feature>
<comment type="subcellular location">
    <subcellularLocation>
        <location evidence="1">Membrane</location>
        <topology evidence="1">Multi-pass membrane protein</topology>
    </subcellularLocation>
</comment>
<keyword evidence="10" id="KW-1185">Reference proteome</keyword>
<feature type="transmembrane region" description="Helical" evidence="7">
    <location>
        <begin position="99"/>
        <end position="119"/>
    </location>
</feature>
<feature type="transmembrane region" description="Helical" evidence="7">
    <location>
        <begin position="65"/>
        <end position="83"/>
    </location>
</feature>
<feature type="transmembrane region" description="Helical" evidence="7">
    <location>
        <begin position="178"/>
        <end position="198"/>
    </location>
</feature>
<feature type="transmembrane region" description="Helical" evidence="7">
    <location>
        <begin position="274"/>
        <end position="291"/>
    </location>
</feature>
<dbReference type="InterPro" id="IPR037185">
    <property type="entry name" value="EmrE-like"/>
</dbReference>
<gene>
    <name evidence="9" type="ORF">GCM10009863_52870</name>
</gene>
<evidence type="ECO:0000256" key="1">
    <source>
        <dbReference type="ARBA" id="ARBA00004141"/>
    </source>
</evidence>
<evidence type="ECO:0000256" key="4">
    <source>
        <dbReference type="ARBA" id="ARBA00022989"/>
    </source>
</evidence>
<sequence length="429" mass="43353">MPATPPSPAPTPPAPPVSAPAPAAVTARSGGLASAGASTGLVVMWSSGFIGAELGTRLTGADTLLMWRFLAASALLGGAWLLLRRRRLPARALAEQARIGLLSQGVYLGSTVWAVGLGVPSGTSALIAALQPLAAGALAGRLLGERISRRQWAGLLAGLGGVALVVRDDLATPGAAPAWAYALPFAGMAGLLAASFLERGARHPLPAADALPLHCVVSALLFSAVACALGHATPPATSGAFWFAVAWVLVLSTLGGYGFYWLSLRRDGVTRTSALIYLTPPTTLLWAYAMFGDAPGGGALLGMLVCVGGVVAATARPRAGAASPAAGGAPPAAGTGSTGAGAAPATAEAASSAKEPQSVAGRYPRHDGNDSRLQPSADRATRGGGCDRTHQARHLGPAAGPRGQGAFGRRFRLLQPAQRTRRDPQHRCR</sequence>
<feature type="transmembrane region" description="Helical" evidence="7">
    <location>
        <begin position="297"/>
        <end position="315"/>
    </location>
</feature>
<evidence type="ECO:0000256" key="7">
    <source>
        <dbReference type="SAM" id="Phobius"/>
    </source>
</evidence>
<dbReference type="PANTHER" id="PTHR32322:SF2">
    <property type="entry name" value="EAMA DOMAIN-CONTAINING PROTEIN"/>
    <property type="match status" value="1"/>
</dbReference>
<accession>A0ABN3QMV8</accession>
<evidence type="ECO:0000313" key="10">
    <source>
        <dbReference type="Proteomes" id="UP001501447"/>
    </source>
</evidence>
<name>A0ABN3QMV8_9ACTN</name>
<feature type="compositionally biased region" description="Low complexity" evidence="6">
    <location>
        <begin position="320"/>
        <end position="353"/>
    </location>
</feature>
<evidence type="ECO:0000256" key="3">
    <source>
        <dbReference type="ARBA" id="ARBA00022692"/>
    </source>
</evidence>
<dbReference type="InterPro" id="IPR050638">
    <property type="entry name" value="AA-Vitamin_Transporters"/>
</dbReference>
<dbReference type="Proteomes" id="UP001501447">
    <property type="component" value="Unassembled WGS sequence"/>
</dbReference>
<dbReference type="SUPFAM" id="SSF103481">
    <property type="entry name" value="Multidrug resistance efflux transporter EmrE"/>
    <property type="match status" value="2"/>
</dbReference>
<comment type="similarity">
    <text evidence="2">Belongs to the EamA transporter family.</text>
</comment>
<feature type="compositionally biased region" description="Basic and acidic residues" evidence="6">
    <location>
        <begin position="379"/>
        <end position="390"/>
    </location>
</feature>
<evidence type="ECO:0000313" key="9">
    <source>
        <dbReference type="EMBL" id="GAA2630719.1"/>
    </source>
</evidence>
<feature type="region of interest" description="Disordered" evidence="6">
    <location>
        <begin position="320"/>
        <end position="429"/>
    </location>
</feature>
<evidence type="ECO:0000256" key="5">
    <source>
        <dbReference type="ARBA" id="ARBA00023136"/>
    </source>
</evidence>
<evidence type="ECO:0000256" key="6">
    <source>
        <dbReference type="SAM" id="MobiDB-lite"/>
    </source>
</evidence>
<organism evidence="9 10">
    <name type="scientific">Streptomyces axinellae</name>
    <dbReference type="NCBI Taxonomy" id="552788"/>
    <lineage>
        <taxon>Bacteria</taxon>
        <taxon>Bacillati</taxon>
        <taxon>Actinomycetota</taxon>
        <taxon>Actinomycetes</taxon>
        <taxon>Kitasatosporales</taxon>
        <taxon>Streptomycetaceae</taxon>
        <taxon>Streptomyces</taxon>
    </lineage>
</organism>